<evidence type="ECO:0000313" key="1">
    <source>
        <dbReference type="EMBL" id="RZB39651.1"/>
    </source>
</evidence>
<evidence type="ECO:0000313" key="2">
    <source>
        <dbReference type="Proteomes" id="UP000292052"/>
    </source>
</evidence>
<dbReference type="EMBL" id="QDEB01126490">
    <property type="protein sequence ID" value="RZB39651.1"/>
    <property type="molecule type" value="Genomic_DNA"/>
</dbReference>
<comment type="caution">
    <text evidence="1">The sequence shown here is derived from an EMBL/GenBank/DDBJ whole genome shotgun (WGS) entry which is preliminary data.</text>
</comment>
<dbReference type="AlphaFoldDB" id="A0A482V8T4"/>
<gene>
    <name evidence="1" type="ORF">BDFB_012829</name>
</gene>
<organism evidence="1 2">
    <name type="scientific">Asbolus verrucosus</name>
    <name type="common">Desert ironclad beetle</name>
    <dbReference type="NCBI Taxonomy" id="1661398"/>
    <lineage>
        <taxon>Eukaryota</taxon>
        <taxon>Metazoa</taxon>
        <taxon>Ecdysozoa</taxon>
        <taxon>Arthropoda</taxon>
        <taxon>Hexapoda</taxon>
        <taxon>Insecta</taxon>
        <taxon>Pterygota</taxon>
        <taxon>Neoptera</taxon>
        <taxon>Endopterygota</taxon>
        <taxon>Coleoptera</taxon>
        <taxon>Polyphaga</taxon>
        <taxon>Cucujiformia</taxon>
        <taxon>Tenebrionidae</taxon>
        <taxon>Pimeliinae</taxon>
        <taxon>Asbolus</taxon>
    </lineage>
</organism>
<reference evidence="1 2" key="1">
    <citation type="submission" date="2017-03" db="EMBL/GenBank/DDBJ databases">
        <title>Genome of the blue death feigning beetle - Asbolus verrucosus.</title>
        <authorList>
            <person name="Rider S.D."/>
        </authorList>
    </citation>
    <scope>NUCLEOTIDE SEQUENCE [LARGE SCALE GENOMIC DNA]</scope>
    <source>
        <strain evidence="1">Butters</strain>
        <tissue evidence="1">Head and leg muscle</tissue>
    </source>
</reference>
<dbReference type="Proteomes" id="UP000292052">
    <property type="component" value="Unassembled WGS sequence"/>
</dbReference>
<sequence length="23" mass="2767">MLTRLEAIKRLKCLFGCKCVKRR</sequence>
<proteinExistence type="predicted"/>
<keyword evidence="2" id="KW-1185">Reference proteome</keyword>
<protein>
    <submittedName>
        <fullName evidence="1">Uncharacterized protein</fullName>
    </submittedName>
</protein>
<accession>A0A482V8T4</accession>
<name>A0A482V8T4_ASBVE</name>